<accession>A0AAV5MAE1</accession>
<evidence type="ECO:0000313" key="2">
    <source>
        <dbReference type="Proteomes" id="UP001054252"/>
    </source>
</evidence>
<protein>
    <submittedName>
        <fullName evidence="1">Uncharacterized protein</fullName>
    </submittedName>
</protein>
<dbReference type="Proteomes" id="UP001054252">
    <property type="component" value="Unassembled WGS sequence"/>
</dbReference>
<gene>
    <name evidence="1" type="ORF">SLEP1_g53399</name>
</gene>
<organism evidence="1 2">
    <name type="scientific">Rubroshorea leprosula</name>
    <dbReference type="NCBI Taxonomy" id="152421"/>
    <lineage>
        <taxon>Eukaryota</taxon>
        <taxon>Viridiplantae</taxon>
        <taxon>Streptophyta</taxon>
        <taxon>Embryophyta</taxon>
        <taxon>Tracheophyta</taxon>
        <taxon>Spermatophyta</taxon>
        <taxon>Magnoliopsida</taxon>
        <taxon>eudicotyledons</taxon>
        <taxon>Gunneridae</taxon>
        <taxon>Pentapetalae</taxon>
        <taxon>rosids</taxon>
        <taxon>malvids</taxon>
        <taxon>Malvales</taxon>
        <taxon>Dipterocarpaceae</taxon>
        <taxon>Rubroshorea</taxon>
    </lineage>
</organism>
<evidence type="ECO:0000313" key="1">
    <source>
        <dbReference type="EMBL" id="GKV46412.1"/>
    </source>
</evidence>
<proteinExistence type="predicted"/>
<reference evidence="1 2" key="1">
    <citation type="journal article" date="2021" name="Commun. Biol.">
        <title>The genome of Shorea leprosula (Dipterocarpaceae) highlights the ecological relevance of drought in aseasonal tropical rainforests.</title>
        <authorList>
            <person name="Ng K.K.S."/>
            <person name="Kobayashi M.J."/>
            <person name="Fawcett J.A."/>
            <person name="Hatakeyama M."/>
            <person name="Paape T."/>
            <person name="Ng C.H."/>
            <person name="Ang C.C."/>
            <person name="Tnah L.H."/>
            <person name="Lee C.T."/>
            <person name="Nishiyama T."/>
            <person name="Sese J."/>
            <person name="O'Brien M.J."/>
            <person name="Copetti D."/>
            <person name="Mohd Noor M.I."/>
            <person name="Ong R.C."/>
            <person name="Putra M."/>
            <person name="Sireger I.Z."/>
            <person name="Indrioko S."/>
            <person name="Kosugi Y."/>
            <person name="Izuno A."/>
            <person name="Isagi Y."/>
            <person name="Lee S.L."/>
            <person name="Shimizu K.K."/>
        </authorList>
    </citation>
    <scope>NUCLEOTIDE SEQUENCE [LARGE SCALE GENOMIC DNA]</scope>
    <source>
        <strain evidence="1">214</strain>
    </source>
</reference>
<dbReference type="AlphaFoldDB" id="A0AAV5MAE1"/>
<name>A0AAV5MAE1_9ROSI</name>
<dbReference type="EMBL" id="BPVZ01000208">
    <property type="protein sequence ID" value="GKV46412.1"/>
    <property type="molecule type" value="Genomic_DNA"/>
</dbReference>
<keyword evidence="2" id="KW-1185">Reference proteome</keyword>
<sequence length="52" mass="5796">MALSQPSFFSLSVETWISLQKAPKSPHFFPASSSHPCILFFLLSPAKVKVLF</sequence>
<comment type="caution">
    <text evidence="1">The sequence shown here is derived from an EMBL/GenBank/DDBJ whole genome shotgun (WGS) entry which is preliminary data.</text>
</comment>